<dbReference type="Proteomes" id="UP000815677">
    <property type="component" value="Unassembled WGS sequence"/>
</dbReference>
<feature type="coiled-coil region" evidence="1">
    <location>
        <begin position="257"/>
        <end position="315"/>
    </location>
</feature>
<feature type="compositionally biased region" description="Basic and acidic residues" evidence="2">
    <location>
        <begin position="1"/>
        <end position="28"/>
    </location>
</feature>
<feature type="region of interest" description="Disordered" evidence="2">
    <location>
        <begin position="121"/>
        <end position="149"/>
    </location>
</feature>
<keyword evidence="1" id="KW-0175">Coiled coil</keyword>
<evidence type="ECO:0008006" key="5">
    <source>
        <dbReference type="Google" id="ProtNLM"/>
    </source>
</evidence>
<feature type="compositionally biased region" description="Acidic residues" evidence="2">
    <location>
        <begin position="188"/>
        <end position="198"/>
    </location>
</feature>
<name>A0ABQ0LCG5_MYCCL</name>
<feature type="region of interest" description="Disordered" evidence="2">
    <location>
        <begin position="167"/>
        <end position="198"/>
    </location>
</feature>
<sequence length="676" mass="74801">MKEPLEDKEYSDNDRAKLKDKDETKVKAGAEAGLLVKMPPMTITTTTTTSTTPPTSSPAMTAAMALLGTPPRSLGRPLKSSLASSPTRSPPRPQANPENTPSKKSVRFLVAPAELTVAELEKDVAGGDVEDNTAKRVSPPPRLQSPVPESCNNALAGWDYARRANTPEAASAGRARASVQTNPRSLGQEDDDEDELEDSLLSRLSMLAVNGSPTNEAGPLLGLPPPPWCSRPLPPLPSDTDPSYEFQHRLDLDRAKVSLATQEAETMQAEIARLKSENARLAAAHAPTSYLQQENAKMQAQTTQLEAKVTALTKETSTLRNDKTKLLAALESVVRRERQPTREVREALGRLRSAAVVRDEDAQVLVRAKGKPHGDTRKPLAVMQAAKHPAMSECPLLVWMLSMNREYTADEYESCYKIVAECVPHVTIERDPPNADSFRQVMTHMLPLLMMRHRRIPRAKWRDCVSPNGKHWIEQSPDDMSPEKFLQSMIGYHLAYDASLCGMAMTQGTQRHVINIGLGIKLVAVDPRGVSIPAYIESMAHKLTVKELASLERETGGEDVALRRLCILLSLKAAYIKAIGQPDGFDWARLEFDIPNKKATGDGHPLLGWEFRVFSANLGVARRDHLFEERYQCVCAFFRGSKESTFIFHESVSDLENWVQFINIDQMIRVVPKLMA</sequence>
<keyword evidence="4" id="KW-1185">Reference proteome</keyword>
<reference evidence="3" key="1">
    <citation type="submission" date="2014-09" db="EMBL/GenBank/DDBJ databases">
        <title>Genome sequence of the luminous mushroom Mycena chlorophos for searching fungal bioluminescence genes.</title>
        <authorList>
            <person name="Tanaka Y."/>
            <person name="Kasuga D."/>
            <person name="Oba Y."/>
            <person name="Hase S."/>
            <person name="Sato K."/>
            <person name="Oba Y."/>
            <person name="Sakakibara Y."/>
        </authorList>
    </citation>
    <scope>NUCLEOTIDE SEQUENCE</scope>
</reference>
<accession>A0ABQ0LCG5</accession>
<organism evidence="3 4">
    <name type="scientific">Mycena chlorophos</name>
    <name type="common">Agaric fungus</name>
    <name type="synonym">Agaricus chlorophos</name>
    <dbReference type="NCBI Taxonomy" id="658473"/>
    <lineage>
        <taxon>Eukaryota</taxon>
        <taxon>Fungi</taxon>
        <taxon>Dikarya</taxon>
        <taxon>Basidiomycota</taxon>
        <taxon>Agaricomycotina</taxon>
        <taxon>Agaricomycetes</taxon>
        <taxon>Agaricomycetidae</taxon>
        <taxon>Agaricales</taxon>
        <taxon>Marasmiineae</taxon>
        <taxon>Mycenaceae</taxon>
        <taxon>Mycena</taxon>
    </lineage>
</organism>
<evidence type="ECO:0000313" key="3">
    <source>
        <dbReference type="EMBL" id="GAT48794.1"/>
    </source>
</evidence>
<evidence type="ECO:0000256" key="2">
    <source>
        <dbReference type="SAM" id="MobiDB-lite"/>
    </source>
</evidence>
<protein>
    <recommendedName>
        <fullName evidence="5">PH domain-containing protein</fullName>
    </recommendedName>
</protein>
<evidence type="ECO:0000256" key="1">
    <source>
        <dbReference type="SAM" id="Coils"/>
    </source>
</evidence>
<gene>
    <name evidence="3" type="ORF">MCHLO_06170</name>
</gene>
<feature type="compositionally biased region" description="Low complexity" evidence="2">
    <location>
        <begin position="38"/>
        <end position="65"/>
    </location>
</feature>
<dbReference type="EMBL" id="DF844953">
    <property type="protein sequence ID" value="GAT48794.1"/>
    <property type="molecule type" value="Genomic_DNA"/>
</dbReference>
<dbReference type="Gene3D" id="3.90.470.20">
    <property type="entry name" value="4'-phosphopantetheinyl transferase domain"/>
    <property type="match status" value="1"/>
</dbReference>
<evidence type="ECO:0000313" key="4">
    <source>
        <dbReference type="Proteomes" id="UP000815677"/>
    </source>
</evidence>
<dbReference type="InterPro" id="IPR037143">
    <property type="entry name" value="4-PPantetheinyl_Trfase_dom_sf"/>
</dbReference>
<proteinExistence type="predicted"/>
<feature type="region of interest" description="Disordered" evidence="2">
    <location>
        <begin position="1"/>
        <end position="107"/>
    </location>
</feature>